<sequence>AFKACCTEMLAKWEDETGEAAAAEVDVWPHLQTLSSDAISRTAFGSSYEEGRRVFQLQKQLGAIIIEALRKLYIPGSRFIPTKRNRKMVEMKREIESRITGIINKRLRAIETGEAPSESTDLLGILLESYHTQTQKKGIGLREVIEECKLFYIAGQETTSSLVVWTMILLAQHRRWQERARDEVLRVVGSRSDDEDEDIGFH</sequence>
<dbReference type="InterPro" id="IPR036396">
    <property type="entry name" value="Cyt_P450_sf"/>
</dbReference>
<dbReference type="GO" id="GO:0004497">
    <property type="term" value="F:monooxygenase activity"/>
    <property type="evidence" value="ECO:0007669"/>
    <property type="project" value="UniProtKB-KW"/>
</dbReference>
<evidence type="ECO:0000313" key="11">
    <source>
        <dbReference type="EMBL" id="EPS59896.1"/>
    </source>
</evidence>
<evidence type="ECO:0000313" key="12">
    <source>
        <dbReference type="Proteomes" id="UP000015453"/>
    </source>
</evidence>
<evidence type="ECO:0000256" key="4">
    <source>
        <dbReference type="ARBA" id="ARBA00022692"/>
    </source>
</evidence>
<feature type="non-terminal residue" evidence="11">
    <location>
        <position position="1"/>
    </location>
</feature>
<dbReference type="AlphaFoldDB" id="S8C690"/>
<dbReference type="GO" id="GO:0005506">
    <property type="term" value="F:iron ion binding"/>
    <property type="evidence" value="ECO:0007669"/>
    <property type="project" value="InterPro"/>
</dbReference>
<protein>
    <recommendedName>
        <fullName evidence="13">Cytochrome P450</fullName>
    </recommendedName>
</protein>
<keyword evidence="6" id="KW-1133">Transmembrane helix</keyword>
<keyword evidence="7" id="KW-0560">Oxidoreductase</keyword>
<evidence type="ECO:0000256" key="8">
    <source>
        <dbReference type="ARBA" id="ARBA00023004"/>
    </source>
</evidence>
<keyword evidence="8" id="KW-0408">Iron</keyword>
<dbReference type="Pfam" id="PF00067">
    <property type="entry name" value="p450"/>
    <property type="match status" value="1"/>
</dbReference>
<comment type="similarity">
    <text evidence="2">Belongs to the cytochrome P450 family.</text>
</comment>
<keyword evidence="10" id="KW-0472">Membrane</keyword>
<accession>S8C690</accession>
<gene>
    <name evidence="11" type="ORF">M569_14910</name>
</gene>
<keyword evidence="4" id="KW-0812">Transmembrane</keyword>
<proteinExistence type="inferred from homology"/>
<keyword evidence="9" id="KW-0503">Monooxygenase</keyword>
<name>S8C690_9LAMI</name>
<dbReference type="OrthoDB" id="1470350at2759"/>
<evidence type="ECO:0000256" key="1">
    <source>
        <dbReference type="ARBA" id="ARBA00004167"/>
    </source>
</evidence>
<keyword evidence="5" id="KW-0479">Metal-binding</keyword>
<dbReference type="GO" id="GO:0020037">
    <property type="term" value="F:heme binding"/>
    <property type="evidence" value="ECO:0007669"/>
    <property type="project" value="InterPro"/>
</dbReference>
<evidence type="ECO:0000256" key="7">
    <source>
        <dbReference type="ARBA" id="ARBA00023002"/>
    </source>
</evidence>
<dbReference type="Proteomes" id="UP000015453">
    <property type="component" value="Unassembled WGS sequence"/>
</dbReference>
<dbReference type="InterPro" id="IPR050665">
    <property type="entry name" value="Cytochrome_P450_Monooxygen"/>
</dbReference>
<reference evidence="11 12" key="1">
    <citation type="journal article" date="2013" name="BMC Genomics">
        <title>The miniature genome of a carnivorous plant Genlisea aurea contains a low number of genes and short non-coding sequences.</title>
        <authorList>
            <person name="Leushkin E.V."/>
            <person name="Sutormin R.A."/>
            <person name="Nabieva E.R."/>
            <person name="Penin A.A."/>
            <person name="Kondrashov A.S."/>
            <person name="Logacheva M.D."/>
        </authorList>
    </citation>
    <scope>NUCLEOTIDE SEQUENCE [LARGE SCALE GENOMIC DNA]</scope>
</reference>
<dbReference type="GO" id="GO:0016705">
    <property type="term" value="F:oxidoreductase activity, acting on paired donors, with incorporation or reduction of molecular oxygen"/>
    <property type="evidence" value="ECO:0007669"/>
    <property type="project" value="InterPro"/>
</dbReference>
<comment type="caution">
    <text evidence="11">The sequence shown here is derived from an EMBL/GenBank/DDBJ whole genome shotgun (WGS) entry which is preliminary data.</text>
</comment>
<evidence type="ECO:0000256" key="5">
    <source>
        <dbReference type="ARBA" id="ARBA00022723"/>
    </source>
</evidence>
<dbReference type="EMBL" id="AUSU01007990">
    <property type="protein sequence ID" value="EPS59896.1"/>
    <property type="molecule type" value="Genomic_DNA"/>
</dbReference>
<dbReference type="PANTHER" id="PTHR24282">
    <property type="entry name" value="CYTOCHROME P450 FAMILY MEMBER"/>
    <property type="match status" value="1"/>
</dbReference>
<evidence type="ECO:0000256" key="10">
    <source>
        <dbReference type="ARBA" id="ARBA00023136"/>
    </source>
</evidence>
<dbReference type="PANTHER" id="PTHR24282:SF255">
    <property type="entry name" value="CYTOCHROME P450 72A11-RELATED"/>
    <property type="match status" value="1"/>
</dbReference>
<evidence type="ECO:0008006" key="13">
    <source>
        <dbReference type="Google" id="ProtNLM"/>
    </source>
</evidence>
<evidence type="ECO:0000256" key="3">
    <source>
        <dbReference type="ARBA" id="ARBA00022617"/>
    </source>
</evidence>
<feature type="non-terminal residue" evidence="11">
    <location>
        <position position="202"/>
    </location>
</feature>
<dbReference type="InterPro" id="IPR002401">
    <property type="entry name" value="Cyt_P450_E_grp-I"/>
</dbReference>
<dbReference type="InterPro" id="IPR001128">
    <property type="entry name" value="Cyt_P450"/>
</dbReference>
<organism evidence="11 12">
    <name type="scientific">Genlisea aurea</name>
    <dbReference type="NCBI Taxonomy" id="192259"/>
    <lineage>
        <taxon>Eukaryota</taxon>
        <taxon>Viridiplantae</taxon>
        <taxon>Streptophyta</taxon>
        <taxon>Embryophyta</taxon>
        <taxon>Tracheophyta</taxon>
        <taxon>Spermatophyta</taxon>
        <taxon>Magnoliopsida</taxon>
        <taxon>eudicotyledons</taxon>
        <taxon>Gunneridae</taxon>
        <taxon>Pentapetalae</taxon>
        <taxon>asterids</taxon>
        <taxon>lamiids</taxon>
        <taxon>Lamiales</taxon>
        <taxon>Lentibulariaceae</taxon>
        <taxon>Genlisea</taxon>
    </lineage>
</organism>
<dbReference type="SUPFAM" id="SSF48264">
    <property type="entry name" value="Cytochrome P450"/>
    <property type="match status" value="1"/>
</dbReference>
<evidence type="ECO:0000256" key="9">
    <source>
        <dbReference type="ARBA" id="ARBA00023033"/>
    </source>
</evidence>
<comment type="subcellular location">
    <subcellularLocation>
        <location evidence="1">Membrane</location>
        <topology evidence="1">Single-pass membrane protein</topology>
    </subcellularLocation>
</comment>
<dbReference type="Gene3D" id="1.20.120.990">
    <property type="entry name" value="Glycosyltransferase family 88, C-terminal domain"/>
    <property type="match status" value="1"/>
</dbReference>
<keyword evidence="3" id="KW-0349">Heme</keyword>
<keyword evidence="12" id="KW-1185">Reference proteome</keyword>
<evidence type="ECO:0000256" key="6">
    <source>
        <dbReference type="ARBA" id="ARBA00022989"/>
    </source>
</evidence>
<dbReference type="GO" id="GO:0016020">
    <property type="term" value="C:membrane"/>
    <property type="evidence" value="ECO:0007669"/>
    <property type="project" value="UniProtKB-SubCell"/>
</dbReference>
<evidence type="ECO:0000256" key="2">
    <source>
        <dbReference type="ARBA" id="ARBA00010617"/>
    </source>
</evidence>
<dbReference type="PRINTS" id="PR00463">
    <property type="entry name" value="EP450I"/>
</dbReference>